<evidence type="ECO:0000313" key="8">
    <source>
        <dbReference type="Proteomes" id="UP001178507"/>
    </source>
</evidence>
<dbReference type="CDD" id="cd00065">
    <property type="entry name" value="FYVE_like_SF"/>
    <property type="match status" value="1"/>
</dbReference>
<evidence type="ECO:0000259" key="6">
    <source>
        <dbReference type="PROSITE" id="PS50178"/>
    </source>
</evidence>
<evidence type="ECO:0000256" key="5">
    <source>
        <dbReference type="SAM" id="MobiDB-lite"/>
    </source>
</evidence>
<evidence type="ECO:0000313" key="7">
    <source>
        <dbReference type="EMBL" id="CAJ1372310.1"/>
    </source>
</evidence>
<dbReference type="Proteomes" id="UP001178507">
    <property type="component" value="Unassembled WGS sequence"/>
</dbReference>
<proteinExistence type="predicted"/>
<dbReference type="EMBL" id="CAUJNA010000126">
    <property type="protein sequence ID" value="CAJ1372310.1"/>
    <property type="molecule type" value="Genomic_DNA"/>
</dbReference>
<keyword evidence="3" id="KW-0862">Zinc</keyword>
<dbReference type="InterPro" id="IPR000306">
    <property type="entry name" value="Znf_FYVE"/>
</dbReference>
<name>A0AA36HPD0_9DINO</name>
<dbReference type="PROSITE" id="PS50178">
    <property type="entry name" value="ZF_FYVE"/>
    <property type="match status" value="1"/>
</dbReference>
<dbReference type="SUPFAM" id="SSF90257">
    <property type="entry name" value="Myosin rod fragments"/>
    <property type="match status" value="1"/>
</dbReference>
<dbReference type="Gene3D" id="3.30.40.10">
    <property type="entry name" value="Zinc/RING finger domain, C3HC4 (zinc finger)"/>
    <property type="match status" value="1"/>
</dbReference>
<keyword evidence="8" id="KW-1185">Reference proteome</keyword>
<comment type="caution">
    <text evidence="7">The sequence shown here is derived from an EMBL/GenBank/DDBJ whole genome shotgun (WGS) entry which is preliminary data.</text>
</comment>
<feature type="region of interest" description="Disordered" evidence="5">
    <location>
        <begin position="277"/>
        <end position="301"/>
    </location>
</feature>
<feature type="compositionally biased region" description="Basic and acidic residues" evidence="5">
    <location>
        <begin position="278"/>
        <end position="297"/>
    </location>
</feature>
<dbReference type="Gene3D" id="1.20.5.340">
    <property type="match status" value="1"/>
</dbReference>
<accession>A0AA36HPD0</accession>
<dbReference type="AlphaFoldDB" id="A0AA36HPD0"/>
<sequence length="451" mass="48771">MATTDEGGSTLGDETSESRKGWAEASACAYCGSAFSKRYLNPRTAQPSHQVRETLHGRHHCRVCGNSVCSNCSPSSIKLEGEKALQRVCTPCVANVQLAPSFQERLTHLGSSLRAISSGEVLEEPKSLEESIHLCESLVTSLEDLRDGHQAQKSQLEGSKLKLDAASAKLAGTVEERDQLLKELTDVRANLSAREGHISHLEEEQAALKASLAEQKERVSEFEQRREELEGKLSALQQELGEARLKVIEEEARRSALEAALEVKDVEHLELQQAHASLGEENRNLQEKADAAARESSEASQRAADLRVKLSEVEFGHRKVTSGVAAAEAAKEAQAALSAAQQEAAEQRRGRRHAEEALQTALTSSKRLGEQLHALAGVEAPSPETLPEALTFCASALPYLQAQAQAVSPDRPASRSSVSHVSMDRSESLLQPGTLARPSCIDRCQQSCAIA</sequence>
<dbReference type="InterPro" id="IPR013083">
    <property type="entry name" value="Znf_RING/FYVE/PHD"/>
</dbReference>
<dbReference type="GO" id="GO:0008270">
    <property type="term" value="F:zinc ion binding"/>
    <property type="evidence" value="ECO:0007669"/>
    <property type="project" value="UniProtKB-KW"/>
</dbReference>
<dbReference type="SMART" id="SM00064">
    <property type="entry name" value="FYVE"/>
    <property type="match status" value="1"/>
</dbReference>
<dbReference type="InterPro" id="IPR011011">
    <property type="entry name" value="Znf_FYVE_PHD"/>
</dbReference>
<dbReference type="Pfam" id="PF01363">
    <property type="entry name" value="FYVE"/>
    <property type="match status" value="1"/>
</dbReference>
<evidence type="ECO:0000256" key="3">
    <source>
        <dbReference type="ARBA" id="ARBA00022833"/>
    </source>
</evidence>
<dbReference type="InterPro" id="IPR017455">
    <property type="entry name" value="Znf_FYVE-rel"/>
</dbReference>
<feature type="region of interest" description="Disordered" evidence="5">
    <location>
        <begin position="338"/>
        <end position="357"/>
    </location>
</feature>
<evidence type="ECO:0000256" key="4">
    <source>
        <dbReference type="PROSITE-ProRule" id="PRU00091"/>
    </source>
</evidence>
<evidence type="ECO:0000256" key="2">
    <source>
        <dbReference type="ARBA" id="ARBA00022771"/>
    </source>
</evidence>
<keyword evidence="2 4" id="KW-0863">Zinc-finger</keyword>
<gene>
    <name evidence="7" type="ORF">EVOR1521_LOCUS2418</name>
</gene>
<dbReference type="SUPFAM" id="SSF57903">
    <property type="entry name" value="FYVE/PHD zinc finger"/>
    <property type="match status" value="1"/>
</dbReference>
<feature type="domain" description="FYVE-type" evidence="6">
    <location>
        <begin position="22"/>
        <end position="97"/>
    </location>
</feature>
<evidence type="ECO:0000256" key="1">
    <source>
        <dbReference type="ARBA" id="ARBA00022723"/>
    </source>
</evidence>
<feature type="region of interest" description="Disordered" evidence="5">
    <location>
        <begin position="406"/>
        <end position="429"/>
    </location>
</feature>
<organism evidence="7 8">
    <name type="scientific">Effrenium voratum</name>
    <dbReference type="NCBI Taxonomy" id="2562239"/>
    <lineage>
        <taxon>Eukaryota</taxon>
        <taxon>Sar</taxon>
        <taxon>Alveolata</taxon>
        <taxon>Dinophyceae</taxon>
        <taxon>Suessiales</taxon>
        <taxon>Symbiodiniaceae</taxon>
        <taxon>Effrenium</taxon>
    </lineage>
</organism>
<feature type="compositionally biased region" description="Basic and acidic residues" evidence="5">
    <location>
        <begin position="345"/>
        <end position="356"/>
    </location>
</feature>
<protein>
    <recommendedName>
        <fullName evidence="6">FYVE-type domain-containing protein</fullName>
    </recommendedName>
</protein>
<reference evidence="7" key="1">
    <citation type="submission" date="2023-08" db="EMBL/GenBank/DDBJ databases">
        <authorList>
            <person name="Chen Y."/>
            <person name="Shah S."/>
            <person name="Dougan E. K."/>
            <person name="Thang M."/>
            <person name="Chan C."/>
        </authorList>
    </citation>
    <scope>NUCLEOTIDE SEQUENCE</scope>
</reference>
<keyword evidence="1" id="KW-0479">Metal-binding</keyword>